<evidence type="ECO:0000313" key="2">
    <source>
        <dbReference type="Proteomes" id="UP000016649"/>
    </source>
</evidence>
<accession>A0ABN0NXZ9</accession>
<name>A0ABN0NXZ9_TRELE</name>
<dbReference type="Proteomes" id="UP000016649">
    <property type="component" value="Unassembled WGS sequence"/>
</dbReference>
<keyword evidence="2" id="KW-1185">Reference proteome</keyword>
<dbReference type="EMBL" id="AWVH01000033">
    <property type="protein sequence ID" value="ERJ92547.1"/>
    <property type="molecule type" value="Genomic_DNA"/>
</dbReference>
<gene>
    <name evidence="1" type="ORF">HMPREF9193_01302</name>
</gene>
<organism evidence="1 2">
    <name type="scientific">Treponema lecithinolyticum ATCC 700332</name>
    <dbReference type="NCBI Taxonomy" id="1321815"/>
    <lineage>
        <taxon>Bacteria</taxon>
        <taxon>Pseudomonadati</taxon>
        <taxon>Spirochaetota</taxon>
        <taxon>Spirochaetia</taxon>
        <taxon>Spirochaetales</taxon>
        <taxon>Treponemataceae</taxon>
        <taxon>Treponema</taxon>
    </lineage>
</organism>
<sequence length="292" mass="34126">MTAKKIASYSALLPYFIIPFRAKSAKALFLFLKTIIRDFFWLQFSVKFKLKKIPVVRVGDALDDTVPFDPSKINIYLDFVDFWIRPMTFLFKRFGIKKALPYCTDFLYLIETAYSTAAQVYRFRMSTTERPHYTKTAGFRMIHTLDPHLLCVPSLHVVIVTLARIYYGGVFKQLHIDESERKLYEKELKDGANDIIETVLYIKQHSVNCIPAALYMLLYLLKDRFTIDTAVEIINGLFENDDRISLTEKNAIHAHIHYMFERLLLHGVHEDDWAAPIKRWLIGCEQKETAQP</sequence>
<comment type="caution">
    <text evidence="1">The sequence shown here is derived from an EMBL/GenBank/DDBJ whole genome shotgun (WGS) entry which is preliminary data.</text>
</comment>
<reference evidence="1 2" key="1">
    <citation type="submission" date="2013-08" db="EMBL/GenBank/DDBJ databases">
        <authorList>
            <person name="Weinstock G."/>
            <person name="Sodergren E."/>
            <person name="Wylie T."/>
            <person name="Fulton L."/>
            <person name="Fulton R."/>
            <person name="Fronick C."/>
            <person name="O'Laughlin M."/>
            <person name="Godfrey J."/>
            <person name="Miner T."/>
            <person name="Herter B."/>
            <person name="Appelbaum E."/>
            <person name="Cordes M."/>
            <person name="Lek S."/>
            <person name="Wollam A."/>
            <person name="Pepin K.H."/>
            <person name="Palsikar V.B."/>
            <person name="Mitreva M."/>
            <person name="Wilson R.K."/>
        </authorList>
    </citation>
    <scope>NUCLEOTIDE SEQUENCE [LARGE SCALE GENOMIC DNA]</scope>
    <source>
        <strain evidence="1 2">ATCC 700332</strain>
    </source>
</reference>
<protein>
    <submittedName>
        <fullName evidence="1">Uncharacterized protein</fullName>
    </submittedName>
</protein>
<proteinExistence type="predicted"/>
<evidence type="ECO:0000313" key="1">
    <source>
        <dbReference type="EMBL" id="ERJ92547.1"/>
    </source>
</evidence>
<dbReference type="RefSeq" id="WP_021687510.1">
    <property type="nucleotide sequence ID" value="NZ_KI260567.1"/>
</dbReference>